<protein>
    <submittedName>
        <fullName evidence="2">Uncharacterized protein</fullName>
    </submittedName>
</protein>
<feature type="region of interest" description="Disordered" evidence="1">
    <location>
        <begin position="1"/>
        <end position="23"/>
    </location>
</feature>
<name>A0A6A5JXY4_9PLEO</name>
<reference evidence="2" key="1">
    <citation type="submission" date="2020-01" db="EMBL/GenBank/DDBJ databases">
        <authorList>
            <consortium name="DOE Joint Genome Institute"/>
            <person name="Haridas S."/>
            <person name="Albert R."/>
            <person name="Binder M."/>
            <person name="Bloem J."/>
            <person name="Labutti K."/>
            <person name="Salamov A."/>
            <person name="Andreopoulos B."/>
            <person name="Baker S.E."/>
            <person name="Barry K."/>
            <person name="Bills G."/>
            <person name="Bluhm B.H."/>
            <person name="Cannon C."/>
            <person name="Castanera R."/>
            <person name="Culley D.E."/>
            <person name="Daum C."/>
            <person name="Ezra D."/>
            <person name="Gonzalez J.B."/>
            <person name="Henrissat B."/>
            <person name="Kuo A."/>
            <person name="Liang C."/>
            <person name="Lipzen A."/>
            <person name="Lutzoni F."/>
            <person name="Magnuson J."/>
            <person name="Mondo S."/>
            <person name="Nolan M."/>
            <person name="Ohm R."/>
            <person name="Pangilinan J."/>
            <person name="Park H.-J."/>
            <person name="Ramirez L."/>
            <person name="Alfaro M."/>
            <person name="Sun H."/>
            <person name="Tritt A."/>
            <person name="Yoshinaga Y."/>
            <person name="Zwiers L.-H."/>
            <person name="Turgeon B.G."/>
            <person name="Goodwin S.B."/>
            <person name="Spatafora J.W."/>
            <person name="Crous P.W."/>
            <person name="Grigoriev I.V."/>
        </authorList>
    </citation>
    <scope>NUCLEOTIDE SEQUENCE</scope>
    <source>
        <strain evidence="2">P77</strain>
    </source>
</reference>
<sequence length="93" mass="10143">MSRSRGSKIARTPQVCPSRAAQANSTRVLRLPHLAPSSRSPRLTRCAKASIWQPLPAALAPSPQADVEWTAGSGVNWRHELFPHDLPNNARIA</sequence>
<gene>
    <name evidence="2" type="ORF">BDW02DRAFT_575041</name>
</gene>
<evidence type="ECO:0000313" key="3">
    <source>
        <dbReference type="Proteomes" id="UP000800040"/>
    </source>
</evidence>
<evidence type="ECO:0000256" key="1">
    <source>
        <dbReference type="SAM" id="MobiDB-lite"/>
    </source>
</evidence>
<dbReference type="Proteomes" id="UP000800040">
    <property type="component" value="Unassembled WGS sequence"/>
</dbReference>
<accession>A0A6A5JXY4</accession>
<keyword evidence="3" id="KW-1185">Reference proteome</keyword>
<organism evidence="2 3">
    <name type="scientific">Decorospora gaudefroyi</name>
    <dbReference type="NCBI Taxonomy" id="184978"/>
    <lineage>
        <taxon>Eukaryota</taxon>
        <taxon>Fungi</taxon>
        <taxon>Dikarya</taxon>
        <taxon>Ascomycota</taxon>
        <taxon>Pezizomycotina</taxon>
        <taxon>Dothideomycetes</taxon>
        <taxon>Pleosporomycetidae</taxon>
        <taxon>Pleosporales</taxon>
        <taxon>Pleosporineae</taxon>
        <taxon>Pleosporaceae</taxon>
        <taxon>Decorospora</taxon>
    </lineage>
</organism>
<evidence type="ECO:0000313" key="2">
    <source>
        <dbReference type="EMBL" id="KAF1828230.1"/>
    </source>
</evidence>
<proteinExistence type="predicted"/>
<dbReference type="EMBL" id="ML975603">
    <property type="protein sequence ID" value="KAF1828230.1"/>
    <property type="molecule type" value="Genomic_DNA"/>
</dbReference>
<dbReference type="AlphaFoldDB" id="A0A6A5JXY4"/>